<dbReference type="GO" id="GO:0003677">
    <property type="term" value="F:DNA binding"/>
    <property type="evidence" value="ECO:0007669"/>
    <property type="project" value="UniProtKB-KW"/>
</dbReference>
<feature type="region of interest" description="Disordered" evidence="1">
    <location>
        <begin position="267"/>
        <end position="364"/>
    </location>
</feature>
<comment type="caution">
    <text evidence="2">The sequence shown here is derived from an EMBL/GenBank/DDBJ whole genome shotgun (WGS) entry which is preliminary data.</text>
</comment>
<dbReference type="EMBL" id="QNRK01000013">
    <property type="protein sequence ID" value="RBP12874.1"/>
    <property type="molecule type" value="Genomic_DNA"/>
</dbReference>
<feature type="region of interest" description="Disordered" evidence="1">
    <location>
        <begin position="173"/>
        <end position="200"/>
    </location>
</feature>
<organism evidence="2 3">
    <name type="scientific">Roseiarcus fermentans</name>
    <dbReference type="NCBI Taxonomy" id="1473586"/>
    <lineage>
        <taxon>Bacteria</taxon>
        <taxon>Pseudomonadati</taxon>
        <taxon>Pseudomonadota</taxon>
        <taxon>Alphaproteobacteria</taxon>
        <taxon>Hyphomicrobiales</taxon>
        <taxon>Roseiarcaceae</taxon>
        <taxon>Roseiarcus</taxon>
    </lineage>
</organism>
<reference evidence="2 3" key="1">
    <citation type="submission" date="2018-06" db="EMBL/GenBank/DDBJ databases">
        <title>Genomic Encyclopedia of Type Strains, Phase IV (KMG-IV): sequencing the most valuable type-strain genomes for metagenomic binning, comparative biology and taxonomic classification.</title>
        <authorList>
            <person name="Goeker M."/>
        </authorList>
    </citation>
    <scope>NUCLEOTIDE SEQUENCE [LARGE SCALE GENOMIC DNA]</scope>
    <source>
        <strain evidence="2 3">DSM 24875</strain>
    </source>
</reference>
<dbReference type="Proteomes" id="UP000253529">
    <property type="component" value="Unassembled WGS sequence"/>
</dbReference>
<feature type="region of interest" description="Disordered" evidence="1">
    <location>
        <begin position="212"/>
        <end position="247"/>
    </location>
</feature>
<evidence type="ECO:0000313" key="2">
    <source>
        <dbReference type="EMBL" id="RBP12874.1"/>
    </source>
</evidence>
<dbReference type="AlphaFoldDB" id="A0A366FDX0"/>
<feature type="compositionally biased region" description="Basic and acidic residues" evidence="1">
    <location>
        <begin position="322"/>
        <end position="334"/>
    </location>
</feature>
<protein>
    <submittedName>
        <fullName evidence="2">Homeodomain-like domain-containing protein</fullName>
    </submittedName>
</protein>
<feature type="compositionally biased region" description="Polar residues" evidence="1">
    <location>
        <begin position="307"/>
        <end position="317"/>
    </location>
</feature>
<evidence type="ECO:0000313" key="3">
    <source>
        <dbReference type="Proteomes" id="UP000253529"/>
    </source>
</evidence>
<dbReference type="Pfam" id="PF13384">
    <property type="entry name" value="HTH_23"/>
    <property type="match status" value="1"/>
</dbReference>
<keyword evidence="2" id="KW-0238">DNA-binding</keyword>
<proteinExistence type="predicted"/>
<keyword evidence="2" id="KW-0371">Homeobox</keyword>
<gene>
    <name evidence="2" type="ORF">DFR50_11363</name>
</gene>
<evidence type="ECO:0000256" key="1">
    <source>
        <dbReference type="SAM" id="MobiDB-lite"/>
    </source>
</evidence>
<sequence length="364" mass="37465">MMQAPSGRTQKRLSAKARREAGAAVRQVVFDALAAGWSIEQIAELRKVSPRTVRREVDRTLAERRLDAPDRYAHLQVARLTKALRVADDALDRGELKAVGPMLKVVRALDRYHPPEAPARVLMAPPAPVAPALPAPPLQLTSAAPALAPEPAAEREFVTGLGGQAVDLSAALPDPQASDHADNGRWGAGPQPHAAAPGAPETDFVTALGAQAIDGSPGLPEPQASDHAGDGTADAGTQSHAAAPGASETDFVTGLRAQAVDLSARLPETQASGQGARDHADDGSAEGATQSEGDAHGAAGTDLVTGFGTQSVDSPSALQELRATETRGRDRADDETAYGGSRPISAVPGGETSRLWIPLIGSAS</sequence>
<accession>A0A366FDX0</accession>
<keyword evidence="3" id="KW-1185">Reference proteome</keyword>
<feature type="compositionally biased region" description="Low complexity" evidence="1">
    <location>
        <begin position="188"/>
        <end position="200"/>
    </location>
</feature>
<name>A0A366FDX0_9HYPH</name>